<gene>
    <name evidence="4" type="ORF">D3H65_12720</name>
</gene>
<dbReference type="EMBL" id="CP032157">
    <property type="protein sequence ID" value="AXY74793.1"/>
    <property type="molecule type" value="Genomic_DNA"/>
</dbReference>
<feature type="domain" description="FecR protein" evidence="2">
    <location>
        <begin position="130"/>
        <end position="218"/>
    </location>
</feature>
<evidence type="ECO:0000259" key="3">
    <source>
        <dbReference type="Pfam" id="PF16344"/>
    </source>
</evidence>
<evidence type="ECO:0000313" key="5">
    <source>
        <dbReference type="Proteomes" id="UP000263900"/>
    </source>
</evidence>
<dbReference type="Proteomes" id="UP000263900">
    <property type="component" value="Chromosome"/>
</dbReference>
<dbReference type="OrthoDB" id="1523735at2"/>
<keyword evidence="1" id="KW-1133">Transmembrane helix</keyword>
<dbReference type="InterPro" id="IPR012373">
    <property type="entry name" value="Ferrdict_sens_TM"/>
</dbReference>
<keyword evidence="1" id="KW-0812">Transmembrane</keyword>
<dbReference type="InterPro" id="IPR006860">
    <property type="entry name" value="FecR"/>
</dbReference>
<dbReference type="Gene3D" id="2.60.120.1440">
    <property type="match status" value="1"/>
</dbReference>
<proteinExistence type="predicted"/>
<name>A0A3B7MNB4_9BACT</name>
<keyword evidence="5" id="KW-1185">Reference proteome</keyword>
<dbReference type="Gene3D" id="3.55.50.30">
    <property type="match status" value="1"/>
</dbReference>
<dbReference type="RefSeq" id="WP_119050676.1">
    <property type="nucleotide sequence ID" value="NZ_CP032157.1"/>
</dbReference>
<dbReference type="Pfam" id="PF04773">
    <property type="entry name" value="FecR"/>
    <property type="match status" value="1"/>
</dbReference>
<dbReference type="PIRSF" id="PIRSF018266">
    <property type="entry name" value="FecR"/>
    <property type="match status" value="1"/>
</dbReference>
<organism evidence="4 5">
    <name type="scientific">Paraflavitalea soli</name>
    <dbReference type="NCBI Taxonomy" id="2315862"/>
    <lineage>
        <taxon>Bacteria</taxon>
        <taxon>Pseudomonadati</taxon>
        <taxon>Bacteroidota</taxon>
        <taxon>Chitinophagia</taxon>
        <taxon>Chitinophagales</taxon>
        <taxon>Chitinophagaceae</taxon>
        <taxon>Paraflavitalea</taxon>
    </lineage>
</organism>
<dbReference type="PANTHER" id="PTHR30273">
    <property type="entry name" value="PERIPLASMIC SIGNAL SENSOR AND SIGMA FACTOR ACTIVATOR FECR-RELATED"/>
    <property type="match status" value="1"/>
</dbReference>
<feature type="domain" description="Protein FecR C-terminal" evidence="3">
    <location>
        <begin position="266"/>
        <end position="333"/>
    </location>
</feature>
<sequence length="335" mass="37542">MMDKDNFLLLVTKVLSGNALPGDEGLLQNTLTNQPDLQPLYDQYKRYWEHQQLNQPADVEQALAATWQKIHHAPAVAVAAMEAPVRRLFTAGRIAAAAVLLGMVFMAAWFWLPGRRQPALEWVETYNPKGTHSAIVLPDGSKVWLAADSRLKYPRHFAGNRRDLYLEGEAFFEVTRNPQKPFVVQLETGAVRVLGTSFDIKSYKSNPEITTSVATGKVAFIPPHSDGHDTVFLTPNKKAIYHTKLGKTTVKETDALADKAWIDGILLFDALTLEEIAVTLERYYGKTVQFKDKQVKGYRYTGKFANNSPAEILHYLSKTKVFTYTVSDSLIVIGK</sequence>
<evidence type="ECO:0000313" key="4">
    <source>
        <dbReference type="EMBL" id="AXY74793.1"/>
    </source>
</evidence>
<evidence type="ECO:0000256" key="1">
    <source>
        <dbReference type="SAM" id="Phobius"/>
    </source>
</evidence>
<reference evidence="4 5" key="1">
    <citation type="submission" date="2018-09" db="EMBL/GenBank/DDBJ databases">
        <title>Genome sequencing of strain 6GH32-13.</title>
        <authorList>
            <person name="Weon H.-Y."/>
            <person name="Heo J."/>
            <person name="Kwon S.-W."/>
        </authorList>
    </citation>
    <scope>NUCLEOTIDE SEQUENCE [LARGE SCALE GENOMIC DNA]</scope>
    <source>
        <strain evidence="4 5">5GH32-13</strain>
    </source>
</reference>
<protein>
    <submittedName>
        <fullName evidence="4">DUF4974 domain-containing protein</fullName>
    </submittedName>
</protein>
<dbReference type="KEGG" id="pseg:D3H65_12720"/>
<dbReference type="AlphaFoldDB" id="A0A3B7MNB4"/>
<dbReference type="InterPro" id="IPR032508">
    <property type="entry name" value="FecR_C"/>
</dbReference>
<evidence type="ECO:0000259" key="2">
    <source>
        <dbReference type="Pfam" id="PF04773"/>
    </source>
</evidence>
<dbReference type="Pfam" id="PF16344">
    <property type="entry name" value="FecR_C"/>
    <property type="match status" value="1"/>
</dbReference>
<dbReference type="PANTHER" id="PTHR30273:SF2">
    <property type="entry name" value="PROTEIN FECR"/>
    <property type="match status" value="1"/>
</dbReference>
<feature type="transmembrane region" description="Helical" evidence="1">
    <location>
        <begin position="94"/>
        <end position="112"/>
    </location>
</feature>
<dbReference type="GO" id="GO:0016989">
    <property type="term" value="F:sigma factor antagonist activity"/>
    <property type="evidence" value="ECO:0007669"/>
    <property type="project" value="TreeGrafter"/>
</dbReference>
<accession>A0A3B7MNB4</accession>
<keyword evidence="1" id="KW-0472">Membrane</keyword>